<name>A0A6M3KZF7_9ZZZZ</name>
<dbReference type="Pfam" id="PF13229">
    <property type="entry name" value="Beta_helix"/>
    <property type="match status" value="1"/>
</dbReference>
<sequence length="351" mass="36226">MPRNTPYFVDYLGGFAGFNNPGSRVFYVGPSGYTAYDGNGPSNTNDGLSPQTPFSTIQNALDQCVTGRGDIVAILPGSYTVTAALTMSKDDVTLCSAYPVEPQQRSKCVIVNATDVNTVIVTGNNCKIIGLTFDDNVATATANTAVIRLASTATAAVEVSGTVIQNCYLDMLGSDTDRDGICVGLTADATDGAPHTLIEGCTILDPDQYGIIINVGSPYTVVRNCLIYDLVNLCLAGISVLATSCSIEDCEILCTDSTGAACIKNGVAAARLTVTDCRLHATGADTIGILAIATATQRTSGNWITAIGAGNLIDYTTDNTTPSADTFFSGVFNTTPPATVVGQTTVGGADA</sequence>
<proteinExistence type="predicted"/>
<evidence type="ECO:0000259" key="1">
    <source>
        <dbReference type="Pfam" id="PF13229"/>
    </source>
</evidence>
<dbReference type="Gene3D" id="2.160.20.10">
    <property type="entry name" value="Single-stranded right-handed beta-helix, Pectin lyase-like"/>
    <property type="match status" value="1"/>
</dbReference>
<dbReference type="InterPro" id="IPR012334">
    <property type="entry name" value="Pectin_lyas_fold"/>
</dbReference>
<dbReference type="AlphaFoldDB" id="A0A6M3KZF7"/>
<accession>A0A6M3KZF7</accession>
<dbReference type="InterPro" id="IPR006626">
    <property type="entry name" value="PbH1"/>
</dbReference>
<reference evidence="2" key="1">
    <citation type="submission" date="2020-03" db="EMBL/GenBank/DDBJ databases">
        <title>The deep terrestrial virosphere.</title>
        <authorList>
            <person name="Holmfeldt K."/>
            <person name="Nilsson E."/>
            <person name="Simone D."/>
            <person name="Lopez-Fernandez M."/>
            <person name="Wu X."/>
            <person name="de Brujin I."/>
            <person name="Lundin D."/>
            <person name="Andersson A."/>
            <person name="Bertilsson S."/>
            <person name="Dopson M."/>
        </authorList>
    </citation>
    <scope>NUCLEOTIDE SEQUENCE</scope>
    <source>
        <strain evidence="2">MM415B02937</strain>
    </source>
</reference>
<organism evidence="2">
    <name type="scientific">viral metagenome</name>
    <dbReference type="NCBI Taxonomy" id="1070528"/>
    <lineage>
        <taxon>unclassified sequences</taxon>
        <taxon>metagenomes</taxon>
        <taxon>organismal metagenomes</taxon>
    </lineage>
</organism>
<feature type="domain" description="Right handed beta helix" evidence="1">
    <location>
        <begin position="122"/>
        <end position="290"/>
    </location>
</feature>
<gene>
    <name evidence="2" type="ORF">MM415B02937_0008</name>
</gene>
<dbReference type="SMART" id="SM00710">
    <property type="entry name" value="PbH1"/>
    <property type="match status" value="4"/>
</dbReference>
<dbReference type="GO" id="GO:0016829">
    <property type="term" value="F:lyase activity"/>
    <property type="evidence" value="ECO:0007669"/>
    <property type="project" value="UniProtKB-KW"/>
</dbReference>
<dbReference type="SUPFAM" id="SSF51126">
    <property type="entry name" value="Pectin lyase-like"/>
    <property type="match status" value="1"/>
</dbReference>
<dbReference type="EMBL" id="MT142722">
    <property type="protein sequence ID" value="QJA87633.1"/>
    <property type="molecule type" value="Genomic_DNA"/>
</dbReference>
<dbReference type="InterPro" id="IPR011050">
    <property type="entry name" value="Pectin_lyase_fold/virulence"/>
</dbReference>
<protein>
    <submittedName>
        <fullName evidence="2">Putative pectate lyase</fullName>
    </submittedName>
</protein>
<dbReference type="InterPro" id="IPR039448">
    <property type="entry name" value="Beta_helix"/>
</dbReference>
<keyword evidence="2" id="KW-0456">Lyase</keyword>
<evidence type="ECO:0000313" key="2">
    <source>
        <dbReference type="EMBL" id="QJA87633.1"/>
    </source>
</evidence>